<keyword evidence="1" id="KW-0472">Membrane</keyword>
<sequence>MELPTFLWIIACAVLALLLVVFQYYYKNKRKGRLHIYLSFFRFLSIFGILLLLVDPKMVSRELYIQKAKLVLLTDVSASIEAVRGEQQTSDLLENFRNSSELLDRFDLEQFAIAEKLTTLDSLACTGEVSNLAKGVKGLENLFIKEKVATVMISDGHQTQGQDYEYVQVPEKMGLYTLTVGDTTQYRDLALGRIQLNPYAFLDNRFPIEAYVHYKGKGSARSNLEIWVDGKKAFSETLAFDAIKNTVKIQTDIKAERIGILPISVRLRPLENERNTQNNQRQLAIEVVDERVKVLFCSTMLHPDMGALKKAIEKNGQRTFEFLDLRKPLAGGQVPEADLYILYQPNRSFTQLYTYLKNSNANLFTITGPKTDWGFLNQIQSAFQKTTLGANEETIPVKNGGFSYFAADSWSLERYPPLETELGETIIHREHEQLLEQEVKGGLIGEPLLATLMGNENREAILFGEGIWKWRMQDYRNQGNFEGFDGLMDKLVGFLSANKSKTRLSVDYQNVFRGAREAVITAKYFDKTFVFDAKASLSLKLTGNGAETEIPMVLKGNFYEADLRQLAVGDYTFSVENKKEGLIKSGAFTILPFNLEQQQLSADFGKMQRFADYNNGMAFLPDQFEQLKAELLQNDRWLPVQKSQEKKVSLIDFKWLLALVALCLGLEWFIRKYNGYL</sequence>
<evidence type="ECO:0000256" key="1">
    <source>
        <dbReference type="SAM" id="Phobius"/>
    </source>
</evidence>
<proteinExistence type="predicted"/>
<keyword evidence="3" id="KW-1185">Reference proteome</keyword>
<dbReference type="PANTHER" id="PTHR37947">
    <property type="entry name" value="BLL2462 PROTEIN"/>
    <property type="match status" value="1"/>
</dbReference>
<comment type="caution">
    <text evidence="2">The sequence shown here is derived from an EMBL/GenBank/DDBJ whole genome shotgun (WGS) entry which is preliminary data.</text>
</comment>
<dbReference type="RefSeq" id="WP_097442671.1">
    <property type="nucleotide sequence ID" value="NZ_NBWU01000004.1"/>
</dbReference>
<dbReference type="Proteomes" id="UP000219559">
    <property type="component" value="Unassembled WGS sequence"/>
</dbReference>
<keyword evidence="1" id="KW-1133">Transmembrane helix</keyword>
<protein>
    <recommendedName>
        <fullName evidence="4">VWA domain-containing protein</fullName>
    </recommendedName>
</protein>
<dbReference type="AlphaFoldDB" id="A0A2A4G7M2"/>
<keyword evidence="1" id="KW-0812">Transmembrane</keyword>
<feature type="transmembrane region" description="Helical" evidence="1">
    <location>
        <begin position="37"/>
        <end position="54"/>
    </location>
</feature>
<accession>A0A2A4G7M2</accession>
<dbReference type="EMBL" id="NBWU01000004">
    <property type="protein sequence ID" value="PCE63954.1"/>
    <property type="molecule type" value="Genomic_DNA"/>
</dbReference>
<reference evidence="2 3" key="1">
    <citation type="submission" date="2017-04" db="EMBL/GenBank/DDBJ databases">
        <title>A new member of the family Flavobacteriaceae isolated from ascidians.</title>
        <authorList>
            <person name="Chen L."/>
        </authorList>
    </citation>
    <scope>NUCLEOTIDE SEQUENCE [LARGE SCALE GENOMIC DNA]</scope>
    <source>
        <strain evidence="2 3">HQA918</strain>
    </source>
</reference>
<evidence type="ECO:0000313" key="3">
    <source>
        <dbReference type="Proteomes" id="UP000219559"/>
    </source>
</evidence>
<name>A0A2A4G7M2_9FLAO</name>
<organism evidence="2 3">
    <name type="scientific">Sediminicola luteus</name>
    <dbReference type="NCBI Taxonomy" id="319238"/>
    <lineage>
        <taxon>Bacteria</taxon>
        <taxon>Pseudomonadati</taxon>
        <taxon>Bacteroidota</taxon>
        <taxon>Flavobacteriia</taxon>
        <taxon>Flavobacteriales</taxon>
        <taxon>Flavobacteriaceae</taxon>
        <taxon>Sediminicola</taxon>
    </lineage>
</organism>
<dbReference type="PANTHER" id="PTHR37947:SF1">
    <property type="entry name" value="BLL2462 PROTEIN"/>
    <property type="match status" value="1"/>
</dbReference>
<evidence type="ECO:0000313" key="2">
    <source>
        <dbReference type="EMBL" id="PCE63954.1"/>
    </source>
</evidence>
<evidence type="ECO:0008006" key="4">
    <source>
        <dbReference type="Google" id="ProtNLM"/>
    </source>
</evidence>
<dbReference type="OrthoDB" id="9763076at2"/>
<feature type="transmembrane region" description="Helical" evidence="1">
    <location>
        <begin position="6"/>
        <end position="25"/>
    </location>
</feature>
<gene>
    <name evidence="2" type="ORF">B7P33_11920</name>
</gene>